<evidence type="ECO:0000256" key="11">
    <source>
        <dbReference type="ARBA" id="ARBA00023444"/>
    </source>
</evidence>
<feature type="transmembrane region" description="Helical" evidence="12">
    <location>
        <begin position="112"/>
        <end position="135"/>
    </location>
</feature>
<evidence type="ECO:0000256" key="10">
    <source>
        <dbReference type="ARBA" id="ARBA00023157"/>
    </source>
</evidence>
<evidence type="ECO:0000256" key="7">
    <source>
        <dbReference type="ARBA" id="ARBA00023004"/>
    </source>
</evidence>
<feature type="transmembrane region" description="Helical" evidence="12">
    <location>
        <begin position="252"/>
        <end position="273"/>
    </location>
</feature>
<organism evidence="13 14">
    <name type="scientific">Winogradskyella litorisediminis</name>
    <dbReference type="NCBI Taxonomy" id="1156618"/>
    <lineage>
        <taxon>Bacteria</taxon>
        <taxon>Pseudomonadati</taxon>
        <taxon>Bacteroidota</taxon>
        <taxon>Flavobacteriia</taxon>
        <taxon>Flavobacteriales</taxon>
        <taxon>Flavobacteriaceae</taxon>
        <taxon>Winogradskyella</taxon>
    </lineage>
</organism>
<keyword evidence="2" id="KW-1003">Cell membrane</keyword>
<keyword evidence="4" id="KW-0479">Metal-binding</keyword>
<evidence type="ECO:0000256" key="5">
    <source>
        <dbReference type="ARBA" id="ARBA00022989"/>
    </source>
</evidence>
<feature type="transmembrane region" description="Helical" evidence="12">
    <location>
        <begin position="285"/>
        <end position="307"/>
    </location>
</feature>
<sequence>MKKRFRKTAKVALVMIYLVIIAGAVVRMTGSGMGCPDWPKCFGYYIPPTDISELQFKPNHDYKKGIVIIVEEALQVATEDFTSTSELNLDNWEPYTAHDYAVFNPLHTWVEYINRLIGALSGLPILIFTIMSIWLWKDKKRFLLLSIFTVFAMAFQAWLGKTVVDSNLAPYKITIHMVMALVIVAVILYLIYASKTTYKNQKFDLKFRNVLIFATLLTLVQIVLGTQVRQFVDVQNKLFGYFNWDIEILAPLNFYIHRSLSILVLVVNVWLFLRNKKLNLGYNKFKLVMLCIGLEILTGVVMFYFNFPFSSQPLHLVIATILIGIQFYIILESQNTERLKTKISTT</sequence>
<dbReference type="PANTHER" id="PTHR35457:SF1">
    <property type="entry name" value="HEME A SYNTHASE"/>
    <property type="match status" value="1"/>
</dbReference>
<dbReference type="PANTHER" id="PTHR35457">
    <property type="entry name" value="HEME A SYNTHASE"/>
    <property type="match status" value="1"/>
</dbReference>
<keyword evidence="7" id="KW-0408">Iron</keyword>
<keyword evidence="5 12" id="KW-1133">Transmembrane helix</keyword>
<dbReference type="Pfam" id="PF02628">
    <property type="entry name" value="COX15-CtaA"/>
    <property type="match status" value="1"/>
</dbReference>
<keyword evidence="3 12" id="KW-0812">Transmembrane</keyword>
<evidence type="ECO:0000256" key="9">
    <source>
        <dbReference type="ARBA" id="ARBA00023136"/>
    </source>
</evidence>
<feature type="transmembrane region" description="Helical" evidence="12">
    <location>
        <begin position="313"/>
        <end position="331"/>
    </location>
</feature>
<feature type="transmembrane region" description="Helical" evidence="12">
    <location>
        <begin position="171"/>
        <end position="191"/>
    </location>
</feature>
<evidence type="ECO:0000313" key="14">
    <source>
        <dbReference type="Proteomes" id="UP001597013"/>
    </source>
</evidence>
<evidence type="ECO:0000256" key="2">
    <source>
        <dbReference type="ARBA" id="ARBA00022475"/>
    </source>
</evidence>
<comment type="caution">
    <text evidence="13">The sequence shown here is derived from an EMBL/GenBank/DDBJ whole genome shotgun (WGS) entry which is preliminary data.</text>
</comment>
<proteinExistence type="predicted"/>
<dbReference type="InterPro" id="IPR050450">
    <property type="entry name" value="COX15/CtaA_HemeA_synthase"/>
</dbReference>
<evidence type="ECO:0000256" key="6">
    <source>
        <dbReference type="ARBA" id="ARBA00023002"/>
    </source>
</evidence>
<keyword evidence="8" id="KW-0350">Heme biosynthesis</keyword>
<evidence type="ECO:0000256" key="1">
    <source>
        <dbReference type="ARBA" id="ARBA00004141"/>
    </source>
</evidence>
<accession>A0ABW3NA67</accession>
<evidence type="ECO:0000313" key="13">
    <source>
        <dbReference type="EMBL" id="MFD1063441.1"/>
    </source>
</evidence>
<dbReference type="Proteomes" id="UP001597013">
    <property type="component" value="Unassembled WGS sequence"/>
</dbReference>
<dbReference type="EMBL" id="JBHTJL010000011">
    <property type="protein sequence ID" value="MFD1063441.1"/>
    <property type="molecule type" value="Genomic_DNA"/>
</dbReference>
<keyword evidence="9 12" id="KW-0472">Membrane</keyword>
<keyword evidence="6" id="KW-0560">Oxidoreductase</keyword>
<feature type="transmembrane region" description="Helical" evidence="12">
    <location>
        <begin position="142"/>
        <end position="159"/>
    </location>
</feature>
<dbReference type="InterPro" id="IPR003780">
    <property type="entry name" value="COX15/CtaA_fam"/>
</dbReference>
<protein>
    <submittedName>
        <fullName evidence="13">Heme A synthase</fullName>
    </submittedName>
</protein>
<feature type="transmembrane region" description="Helical" evidence="12">
    <location>
        <begin position="211"/>
        <end position="232"/>
    </location>
</feature>
<keyword evidence="14" id="KW-1185">Reference proteome</keyword>
<comment type="pathway">
    <text evidence="11">Porphyrin-containing compound metabolism.</text>
</comment>
<reference evidence="14" key="1">
    <citation type="journal article" date="2019" name="Int. J. Syst. Evol. Microbiol.">
        <title>The Global Catalogue of Microorganisms (GCM) 10K type strain sequencing project: providing services to taxonomists for standard genome sequencing and annotation.</title>
        <authorList>
            <consortium name="The Broad Institute Genomics Platform"/>
            <consortium name="The Broad Institute Genome Sequencing Center for Infectious Disease"/>
            <person name="Wu L."/>
            <person name="Ma J."/>
        </authorList>
    </citation>
    <scope>NUCLEOTIDE SEQUENCE [LARGE SCALE GENOMIC DNA]</scope>
    <source>
        <strain evidence="14">CCUG 62215</strain>
    </source>
</reference>
<evidence type="ECO:0000256" key="8">
    <source>
        <dbReference type="ARBA" id="ARBA00023133"/>
    </source>
</evidence>
<gene>
    <name evidence="13" type="ORF">ACFQ1Q_09310</name>
</gene>
<comment type="subcellular location">
    <subcellularLocation>
        <location evidence="1">Membrane</location>
        <topology evidence="1">Multi-pass membrane protein</topology>
    </subcellularLocation>
</comment>
<evidence type="ECO:0000256" key="3">
    <source>
        <dbReference type="ARBA" id="ARBA00022692"/>
    </source>
</evidence>
<name>A0ABW3NA67_9FLAO</name>
<evidence type="ECO:0000256" key="12">
    <source>
        <dbReference type="SAM" id="Phobius"/>
    </source>
</evidence>
<dbReference type="RefSeq" id="WP_386130363.1">
    <property type="nucleotide sequence ID" value="NZ_JBHTJL010000011.1"/>
</dbReference>
<evidence type="ECO:0000256" key="4">
    <source>
        <dbReference type="ARBA" id="ARBA00022723"/>
    </source>
</evidence>
<keyword evidence="10" id="KW-1015">Disulfide bond</keyword>
<feature type="transmembrane region" description="Helical" evidence="12">
    <location>
        <begin position="12"/>
        <end position="30"/>
    </location>
</feature>